<dbReference type="Gene3D" id="3.30.470.20">
    <property type="entry name" value="ATP-grasp fold, B domain"/>
    <property type="match status" value="1"/>
</dbReference>
<keyword evidence="5" id="KW-0436">Ligase</keyword>
<dbReference type="Proteomes" id="UP001057455">
    <property type="component" value="Unassembled WGS sequence"/>
</dbReference>
<dbReference type="Pfam" id="PF03199">
    <property type="entry name" value="GSH_synthase"/>
    <property type="match status" value="1"/>
</dbReference>
<sequence length="681" mass="75430">MSTHSVEQPQGRFNIRLRIHQDGTHSDLVHLLPHVSGHIFDLVAIIQSHCAGRPSDDGSSCDDHGRVSEALEHLQKRFVRKLMMLGCLSQNLEWKPDLKVNSVVPFSGRVKVVPTAIFPLPFPRYLFTEIVNYTPKMLYLVDNVSCNVQWLCRELDTLKSVDPFMAGLLDICHEVYVSGKRRLHDDLRGYITRADYLLHAERTNEPKSETPNHVGKEEYCRVCHYDFCLCKTQNASSNTVTTEVGPIEDCCPTSGISMKLVEVNTVSCAMAHISGLVSRAHTDSLKYAFSQACTTEINHNKLIDGFNTLALDNMPLGGIVDTLATAHRSYLNRYCNNSDTVSPCVLQVVTDDLANFFDVYAVADTLFDKHGITAKVVSITELSRWYREKRIFIRDSRGNTHSVQKKKDELQPGKLFVVEPSLLGAQNMTEVSVIYYRSCYSNDHMATDPDSWMVRLMFEYSDAVKIPSVPAQLAGSKRVQMLLCDPGAASVLSELDTNGNINTRRGDMSNSGVGTHSSYDMNVKLLENSLGIFRKVNVQQVDPSLGVNKKVVQEAIENPAKFVLKSQAEGGAELFVHDELAHILIEGIKTDPSRLSKYVLMRRIATPVQPAAFIKNTSEGRFILDVARSVTEVGIYGCAVYAGKHVLVEECSGYLARTKNESTAGGGVCSGSAAVSSLLLL</sequence>
<comment type="caution">
    <text evidence="12">The sequence shown here is derived from an EMBL/GenBank/DDBJ whole genome shotgun (WGS) entry which is preliminary data.</text>
</comment>
<dbReference type="Gene3D" id="1.10.1080.10">
    <property type="entry name" value="Glutathione Synthetase, Chain A, domain 3"/>
    <property type="match status" value="1"/>
</dbReference>
<evidence type="ECO:0000256" key="9">
    <source>
        <dbReference type="ARBA" id="ARBA00022840"/>
    </source>
</evidence>
<evidence type="ECO:0000256" key="3">
    <source>
        <dbReference type="ARBA" id="ARBA00010385"/>
    </source>
</evidence>
<keyword evidence="10" id="KW-0460">Magnesium</keyword>
<organism evidence="12 13">
    <name type="scientific">Babesia ovis</name>
    <dbReference type="NCBI Taxonomy" id="5869"/>
    <lineage>
        <taxon>Eukaryota</taxon>
        <taxon>Sar</taxon>
        <taxon>Alveolata</taxon>
        <taxon>Apicomplexa</taxon>
        <taxon>Aconoidasida</taxon>
        <taxon>Piroplasmida</taxon>
        <taxon>Babesiidae</taxon>
        <taxon>Babesia</taxon>
    </lineage>
</organism>
<dbReference type="InterPro" id="IPR004887">
    <property type="entry name" value="GSH_synth_subst-bd"/>
</dbReference>
<dbReference type="InterPro" id="IPR016185">
    <property type="entry name" value="PreATP-grasp_dom_sf"/>
</dbReference>
<dbReference type="EC" id="6.3.2.3" evidence="4"/>
<dbReference type="Pfam" id="PF03917">
    <property type="entry name" value="GSH_synth_ATP"/>
    <property type="match status" value="3"/>
</dbReference>
<evidence type="ECO:0000256" key="4">
    <source>
        <dbReference type="ARBA" id="ARBA00012214"/>
    </source>
</evidence>
<gene>
    <name evidence="12" type="ORF">BaOVIS_010920</name>
</gene>
<dbReference type="OrthoDB" id="2020073at2759"/>
<evidence type="ECO:0000256" key="1">
    <source>
        <dbReference type="ARBA" id="ARBA00001946"/>
    </source>
</evidence>
<dbReference type="Gene3D" id="3.30.1490.50">
    <property type="match status" value="1"/>
</dbReference>
<dbReference type="EMBL" id="BLIY01000007">
    <property type="protein sequence ID" value="GFE53688.1"/>
    <property type="molecule type" value="Genomic_DNA"/>
</dbReference>
<evidence type="ECO:0000313" key="12">
    <source>
        <dbReference type="EMBL" id="GFE53688.1"/>
    </source>
</evidence>
<dbReference type="PANTHER" id="PTHR11130">
    <property type="entry name" value="GLUTATHIONE SYNTHETASE"/>
    <property type="match status" value="1"/>
</dbReference>
<keyword evidence="7" id="KW-0479">Metal-binding</keyword>
<keyword evidence="8" id="KW-0547">Nucleotide-binding</keyword>
<dbReference type="InterPro" id="IPR005615">
    <property type="entry name" value="Glutathione_synthase"/>
</dbReference>
<evidence type="ECO:0000256" key="8">
    <source>
        <dbReference type="ARBA" id="ARBA00022741"/>
    </source>
</evidence>
<dbReference type="GO" id="GO:0046872">
    <property type="term" value="F:metal ion binding"/>
    <property type="evidence" value="ECO:0007669"/>
    <property type="project" value="UniProtKB-KW"/>
</dbReference>
<evidence type="ECO:0000256" key="7">
    <source>
        <dbReference type="ARBA" id="ARBA00022723"/>
    </source>
</evidence>
<dbReference type="GO" id="GO:0005829">
    <property type="term" value="C:cytosol"/>
    <property type="evidence" value="ECO:0007669"/>
    <property type="project" value="TreeGrafter"/>
</dbReference>
<evidence type="ECO:0000259" key="11">
    <source>
        <dbReference type="Pfam" id="PF03199"/>
    </source>
</evidence>
<keyword evidence="9" id="KW-0067">ATP-binding</keyword>
<evidence type="ECO:0000313" key="13">
    <source>
        <dbReference type="Proteomes" id="UP001057455"/>
    </source>
</evidence>
<keyword evidence="13" id="KW-1185">Reference proteome</keyword>
<comment type="pathway">
    <text evidence="2">Sulfur metabolism; glutathione biosynthesis; glutathione from L-cysteine and L-glutamate: step 2/2.</text>
</comment>
<protein>
    <recommendedName>
        <fullName evidence="4">glutathione synthase</fullName>
        <ecNumber evidence="4">6.3.2.3</ecNumber>
    </recommendedName>
</protein>
<comment type="cofactor">
    <cofactor evidence="1">
        <name>Mg(2+)</name>
        <dbReference type="ChEBI" id="CHEBI:18420"/>
    </cofactor>
</comment>
<dbReference type="Gene3D" id="3.30.1490.80">
    <property type="match status" value="1"/>
</dbReference>
<dbReference type="GO" id="GO:0043295">
    <property type="term" value="F:glutathione binding"/>
    <property type="evidence" value="ECO:0007669"/>
    <property type="project" value="TreeGrafter"/>
</dbReference>
<dbReference type="SUPFAM" id="SSF56059">
    <property type="entry name" value="Glutathione synthetase ATP-binding domain-like"/>
    <property type="match status" value="1"/>
</dbReference>
<dbReference type="InterPro" id="IPR037013">
    <property type="entry name" value="GSH-S_sub-bd_sf"/>
</dbReference>
<evidence type="ECO:0000256" key="6">
    <source>
        <dbReference type="ARBA" id="ARBA00022684"/>
    </source>
</evidence>
<dbReference type="GO" id="GO:0005524">
    <property type="term" value="F:ATP binding"/>
    <property type="evidence" value="ECO:0007669"/>
    <property type="project" value="UniProtKB-KW"/>
</dbReference>
<dbReference type="PANTHER" id="PTHR11130:SF0">
    <property type="entry name" value="GLUTATHIONE SYNTHETASE"/>
    <property type="match status" value="1"/>
</dbReference>
<keyword evidence="6" id="KW-0317">Glutathione biosynthesis</keyword>
<reference evidence="12" key="1">
    <citation type="submission" date="2019-12" db="EMBL/GenBank/DDBJ databases">
        <title>Genome sequence of Babesia ovis.</title>
        <authorList>
            <person name="Yamagishi J."/>
            <person name="Sevinc F."/>
            <person name="Xuan X."/>
        </authorList>
    </citation>
    <scope>NUCLEOTIDE SEQUENCE</scope>
    <source>
        <strain evidence="12">Selcuk</strain>
    </source>
</reference>
<dbReference type="InterPro" id="IPR014709">
    <property type="entry name" value="Glutathione_synthase_C_euk"/>
</dbReference>
<evidence type="ECO:0000256" key="2">
    <source>
        <dbReference type="ARBA" id="ARBA00004965"/>
    </source>
</evidence>
<dbReference type="AlphaFoldDB" id="A0A9W5TBI3"/>
<comment type="similarity">
    <text evidence="3">Belongs to the eukaryotic GSH synthase family.</text>
</comment>
<evidence type="ECO:0000256" key="5">
    <source>
        <dbReference type="ARBA" id="ARBA00022598"/>
    </source>
</evidence>
<dbReference type="Gene3D" id="3.40.50.1760">
    <property type="entry name" value="Glutathione synthase, substrate-binding domain superfamily, eukaryotic"/>
    <property type="match status" value="1"/>
</dbReference>
<evidence type="ECO:0000256" key="10">
    <source>
        <dbReference type="ARBA" id="ARBA00022842"/>
    </source>
</evidence>
<dbReference type="SUPFAM" id="SSF52440">
    <property type="entry name" value="PreATP-grasp domain"/>
    <property type="match status" value="1"/>
</dbReference>
<proteinExistence type="inferred from homology"/>
<name>A0A9W5TBI3_BABOV</name>
<accession>A0A9W5TBI3</accession>
<dbReference type="InterPro" id="IPR014049">
    <property type="entry name" value="Glutathione_synthase_N_euk"/>
</dbReference>
<dbReference type="InterPro" id="IPR014042">
    <property type="entry name" value="Glutathione_synthase_a-hlx"/>
</dbReference>
<feature type="domain" description="Glutathione synthase substrate-binding" evidence="11">
    <location>
        <begin position="344"/>
        <end position="474"/>
    </location>
</feature>
<dbReference type="GO" id="GO:0004363">
    <property type="term" value="F:glutathione synthase activity"/>
    <property type="evidence" value="ECO:0007669"/>
    <property type="project" value="UniProtKB-EC"/>
</dbReference>